<dbReference type="Proteomes" id="UP000011863">
    <property type="component" value="Chromosome"/>
</dbReference>
<evidence type="ECO:0000256" key="1">
    <source>
        <dbReference type="ARBA" id="ARBA00007572"/>
    </source>
</evidence>
<dbReference type="NCBIfam" id="NF006078">
    <property type="entry name" value="PRK08224.1"/>
    <property type="match status" value="1"/>
</dbReference>
<dbReference type="InterPro" id="IPR012340">
    <property type="entry name" value="NA-bd_OB-fold"/>
</dbReference>
<dbReference type="Gene3D" id="2.40.50.140">
    <property type="entry name" value="Nucleic acid-binding proteins"/>
    <property type="match status" value="1"/>
</dbReference>
<dbReference type="AlphaFoldDB" id="A0A6C7ECI6"/>
<sequence length="374" mass="41479">MTDRPWNLPIQPPIDPMLAKLARKIPTASDGDAGWLFEPKWDGFRCIVFRDGDRIELFSRNKRPLARYFPELIGPLLAATPERCIVDGEIVVPDAGDHGLDFDALLQRIHPAESRINRLAAETPAEFVAFDVLAVGDETLVDHTMTERRSRLTDLLAVNDIVRLTPASTDRAMAEDWFGRFEGAGLDGVIAKPVDGTYEMGKRSLVKVKHQRTADCAVPGYRVHKDGNGVGSLLLGLYADDGSLRSVGVAAAFTAKRRTELLDELAPRLDGALDDHPWVDWAEWQEAKRVADAEREAVGKPATPSAGSRWNAGKDLSFVPIRMGLVAEVAFGQLEGGRFRHGVKFLRWRPDRLPESCTYDQLDVADPVKFDDLF</sequence>
<evidence type="ECO:0000259" key="5">
    <source>
        <dbReference type="Pfam" id="PF01068"/>
    </source>
</evidence>
<dbReference type="EC" id="6.5.1.1" evidence="2"/>
<evidence type="ECO:0000256" key="4">
    <source>
        <dbReference type="ARBA" id="ARBA00034003"/>
    </source>
</evidence>
<dbReference type="InterPro" id="IPR016059">
    <property type="entry name" value="DNA_ligase_ATP-dep_CS"/>
</dbReference>
<proteinExistence type="inferred from homology"/>
<dbReference type="SUPFAM" id="SSF56091">
    <property type="entry name" value="DNA ligase/mRNA capping enzyme, catalytic domain"/>
    <property type="match status" value="1"/>
</dbReference>
<feature type="domain" description="DNA ligase ATP-dependent C-terminal" evidence="6">
    <location>
        <begin position="228"/>
        <end position="352"/>
    </location>
</feature>
<name>A0A6C7ECI6_ILUCY</name>
<gene>
    <name evidence="7" type="ORF">YM304_37190</name>
</gene>
<dbReference type="RefSeq" id="WP_015443280.1">
    <property type="nucleotide sequence ID" value="NC_020520.1"/>
</dbReference>
<reference evidence="7 8" key="1">
    <citation type="journal article" date="2013" name="Int. J. Syst. Evol. Microbiol.">
        <title>Ilumatobacter nonamiense sp. nov. and Ilumatobacter coccineum sp. nov., isolated from seashore sand.</title>
        <authorList>
            <person name="Matsumoto A."/>
            <person name="Kasai H."/>
            <person name="Matsuo Y."/>
            <person name="Shizuri Y."/>
            <person name="Ichikawa N."/>
            <person name="Fujita N."/>
            <person name="Omura S."/>
            <person name="Takahashi Y."/>
        </authorList>
    </citation>
    <scope>NUCLEOTIDE SEQUENCE [LARGE SCALE GENOMIC DNA]</scope>
    <source>
        <strain evidence="8">NBRC 103263 / KCTC 29153 / YM16-304</strain>
    </source>
</reference>
<dbReference type="CDD" id="cd07970">
    <property type="entry name" value="OBF_DNA_ligase_LigC"/>
    <property type="match status" value="1"/>
</dbReference>
<dbReference type="KEGG" id="aym:YM304_37190"/>
<evidence type="ECO:0000259" key="6">
    <source>
        <dbReference type="Pfam" id="PF04679"/>
    </source>
</evidence>
<keyword evidence="8" id="KW-1185">Reference proteome</keyword>
<organism evidence="7 8">
    <name type="scientific">Ilumatobacter coccineus (strain NBRC 103263 / KCTC 29153 / YM16-304)</name>
    <dbReference type="NCBI Taxonomy" id="1313172"/>
    <lineage>
        <taxon>Bacteria</taxon>
        <taxon>Bacillati</taxon>
        <taxon>Actinomycetota</taxon>
        <taxon>Acidimicrobiia</taxon>
        <taxon>Acidimicrobiales</taxon>
        <taxon>Ilumatobacteraceae</taxon>
        <taxon>Ilumatobacter</taxon>
    </lineage>
</organism>
<dbReference type="InterPro" id="IPR012310">
    <property type="entry name" value="DNA_ligase_ATP-dep_cent"/>
</dbReference>
<evidence type="ECO:0000256" key="2">
    <source>
        <dbReference type="ARBA" id="ARBA00012727"/>
    </source>
</evidence>
<dbReference type="SUPFAM" id="SSF50249">
    <property type="entry name" value="Nucleic acid-binding proteins"/>
    <property type="match status" value="1"/>
</dbReference>
<dbReference type="GO" id="GO:0006310">
    <property type="term" value="P:DNA recombination"/>
    <property type="evidence" value="ECO:0007669"/>
    <property type="project" value="InterPro"/>
</dbReference>
<comment type="catalytic activity">
    <reaction evidence="4">
        <text>ATP + (deoxyribonucleotide)n-3'-hydroxyl + 5'-phospho-(deoxyribonucleotide)m = (deoxyribonucleotide)n+m + AMP + diphosphate.</text>
        <dbReference type="EC" id="6.5.1.1"/>
    </reaction>
</comment>
<dbReference type="InterPro" id="IPR012309">
    <property type="entry name" value="DNA_ligase_ATP-dep_C"/>
</dbReference>
<dbReference type="PANTHER" id="PTHR45674:SF4">
    <property type="entry name" value="DNA LIGASE 1"/>
    <property type="match status" value="1"/>
</dbReference>
<evidence type="ECO:0000313" key="8">
    <source>
        <dbReference type="Proteomes" id="UP000011863"/>
    </source>
</evidence>
<dbReference type="GO" id="GO:0005524">
    <property type="term" value="F:ATP binding"/>
    <property type="evidence" value="ECO:0007669"/>
    <property type="project" value="InterPro"/>
</dbReference>
<evidence type="ECO:0000313" key="7">
    <source>
        <dbReference type="EMBL" id="BAN04033.1"/>
    </source>
</evidence>
<protein>
    <recommendedName>
        <fullName evidence="2">DNA ligase (ATP)</fullName>
        <ecNumber evidence="2">6.5.1.1</ecNumber>
    </recommendedName>
</protein>
<accession>A0A6C7ECI6</accession>
<keyword evidence="3 7" id="KW-0436">Ligase</keyword>
<dbReference type="GO" id="GO:0006281">
    <property type="term" value="P:DNA repair"/>
    <property type="evidence" value="ECO:0007669"/>
    <property type="project" value="InterPro"/>
</dbReference>
<dbReference type="Pfam" id="PF04679">
    <property type="entry name" value="DNA_ligase_A_C"/>
    <property type="match status" value="1"/>
</dbReference>
<evidence type="ECO:0000256" key="3">
    <source>
        <dbReference type="ARBA" id="ARBA00022598"/>
    </source>
</evidence>
<dbReference type="Gene3D" id="3.30.470.30">
    <property type="entry name" value="DNA ligase/mRNA capping enzyme"/>
    <property type="match status" value="1"/>
</dbReference>
<dbReference type="CDD" id="cd07905">
    <property type="entry name" value="Adenylation_DNA_ligase_LigC"/>
    <property type="match status" value="1"/>
</dbReference>
<comment type="similarity">
    <text evidence="1">Belongs to the ATP-dependent DNA ligase family.</text>
</comment>
<feature type="domain" description="ATP-dependent DNA ligase family profile" evidence="5">
    <location>
        <begin position="16"/>
        <end position="209"/>
    </location>
</feature>
<dbReference type="EMBL" id="AP012057">
    <property type="protein sequence ID" value="BAN04033.1"/>
    <property type="molecule type" value="Genomic_DNA"/>
</dbReference>
<dbReference type="InterPro" id="IPR050191">
    <property type="entry name" value="ATP-dep_DNA_ligase"/>
</dbReference>
<dbReference type="InterPro" id="IPR044117">
    <property type="entry name" value="OBF_LigC-like"/>
</dbReference>
<dbReference type="GO" id="GO:0003910">
    <property type="term" value="F:DNA ligase (ATP) activity"/>
    <property type="evidence" value="ECO:0007669"/>
    <property type="project" value="UniProtKB-EC"/>
</dbReference>
<dbReference type="Pfam" id="PF01068">
    <property type="entry name" value="DNA_ligase_A_M"/>
    <property type="match status" value="1"/>
</dbReference>
<dbReference type="InterPro" id="IPR044119">
    <property type="entry name" value="Adenylation_LigC-like"/>
</dbReference>
<dbReference type="PROSITE" id="PS00697">
    <property type="entry name" value="DNA_LIGASE_A1"/>
    <property type="match status" value="1"/>
</dbReference>
<dbReference type="PANTHER" id="PTHR45674">
    <property type="entry name" value="DNA LIGASE 1/3 FAMILY MEMBER"/>
    <property type="match status" value="1"/>
</dbReference>